<evidence type="ECO:0008006" key="3">
    <source>
        <dbReference type="Google" id="ProtNLM"/>
    </source>
</evidence>
<dbReference type="eggNOG" id="COG0834">
    <property type="taxonomic scope" value="Bacteria"/>
</dbReference>
<proteinExistence type="predicted"/>
<name>A0A0A7ENR3_9GAMM</name>
<dbReference type="AlphaFoldDB" id="A0A0A7ENR3"/>
<keyword evidence="2" id="KW-1185">Reference proteome</keyword>
<evidence type="ECO:0000313" key="1">
    <source>
        <dbReference type="EMBL" id="AIY67721.1"/>
    </source>
</evidence>
<dbReference type="Proteomes" id="UP000030341">
    <property type="component" value="Chromosome 2"/>
</dbReference>
<gene>
    <name evidence="1" type="ORF">OM33_21390</name>
</gene>
<reference evidence="1 2" key="1">
    <citation type="submission" date="2014-11" db="EMBL/GenBank/DDBJ databases">
        <title>Complete Genome Sequence of Pseudoalteromonas sp. Strain OCN003 Isolated from Kaneohe Bay, Oahu, Hawaii.</title>
        <authorList>
            <person name="Beurmann S."/>
            <person name="Videau P."/>
            <person name="Ushijima B."/>
            <person name="Smith A.M."/>
            <person name="Aeby G.S."/>
            <person name="Callahan S.M."/>
            <person name="Belcaid M."/>
        </authorList>
    </citation>
    <scope>NUCLEOTIDE SEQUENCE [LARGE SCALE GENOMIC DNA]</scope>
    <source>
        <strain evidence="1 2">OCN003</strain>
    </source>
</reference>
<accession>A0A0A7ENR3</accession>
<dbReference type="STRING" id="1348114.OM33_21390"/>
<dbReference type="KEGG" id="pseo:OM33_21390"/>
<dbReference type="HOGENOM" id="CLU_066015_0_1_6"/>
<protein>
    <recommendedName>
        <fullName evidence="3">Solute-binding protein family 3/N-terminal domain-containing protein</fullName>
    </recommendedName>
</protein>
<dbReference type="SUPFAM" id="SSF53850">
    <property type="entry name" value="Periplasmic binding protein-like II"/>
    <property type="match status" value="1"/>
</dbReference>
<sequence length="292" mass="33485">MFCSKSSIAVTEGNLSQTPQEITKIRVIPSSESDFNSHAYYTKLLKLALDKTREQYGAAEIVKTEEMMVQDRFFIELNHGVIDVYWTVTSAKRELEAIPIRVPLLNGMMGYRISLILNERKHEFLNQDVTHFLNDMIAGQGHDWPDYTILKSNEMLVLGTSHYDSLIELLKRRRIDHFPRAINETLVEIETLQDDKLAVEPTMLIHYPSYIFFFVAKSKPALAERLEHGLKLAVADGSFQCVFESYINVAHLNNKLGITERVLLALENPLLSKETRKLTLPQLWQIKTASDC</sequence>
<organism evidence="1 2">
    <name type="scientific">Pseudoalteromonas piratica</name>
    <dbReference type="NCBI Taxonomy" id="1348114"/>
    <lineage>
        <taxon>Bacteria</taxon>
        <taxon>Pseudomonadati</taxon>
        <taxon>Pseudomonadota</taxon>
        <taxon>Gammaproteobacteria</taxon>
        <taxon>Alteromonadales</taxon>
        <taxon>Pseudoalteromonadaceae</taxon>
        <taxon>Pseudoalteromonas</taxon>
    </lineage>
</organism>
<evidence type="ECO:0000313" key="2">
    <source>
        <dbReference type="Proteomes" id="UP000030341"/>
    </source>
</evidence>
<dbReference type="EMBL" id="CP009889">
    <property type="protein sequence ID" value="AIY67721.1"/>
    <property type="molecule type" value="Genomic_DNA"/>
</dbReference>